<dbReference type="KEGG" id="ppsc:EHS13_34565"/>
<sequence>MMPKAVEIANDRQDIHVIPKGERWIVKEVGESKALLNANTKAEAVERAKEWALDANRSAIIHRKDGTVETSYNYS</sequence>
<dbReference type="Proteomes" id="UP000426246">
    <property type="component" value="Chromosome"/>
</dbReference>
<organism evidence="1 2">
    <name type="scientific">Paenibacillus psychroresistens</name>
    <dbReference type="NCBI Taxonomy" id="1778678"/>
    <lineage>
        <taxon>Bacteria</taxon>
        <taxon>Bacillati</taxon>
        <taxon>Bacillota</taxon>
        <taxon>Bacilli</taxon>
        <taxon>Bacillales</taxon>
        <taxon>Paenibacillaceae</taxon>
        <taxon>Paenibacillus</taxon>
    </lineage>
</organism>
<dbReference type="AlphaFoldDB" id="A0A6B8RUJ7"/>
<evidence type="ECO:0000313" key="1">
    <source>
        <dbReference type="EMBL" id="QGQ99627.1"/>
    </source>
</evidence>
<name>A0A6B8RUJ7_9BACL</name>
<reference evidence="2" key="1">
    <citation type="submission" date="2018-11" db="EMBL/GenBank/DDBJ databases">
        <title>Complete genome sequence of Paenibacillus sp. ML311-T8.</title>
        <authorList>
            <person name="Nam Y.-D."/>
            <person name="Kang J."/>
            <person name="Chung W.-H."/>
            <person name="Park Y.S."/>
        </authorList>
    </citation>
    <scope>NUCLEOTIDE SEQUENCE [LARGE SCALE GENOMIC DNA]</scope>
    <source>
        <strain evidence="2">ML311-T8</strain>
    </source>
</reference>
<dbReference type="RefSeq" id="WP_155704792.1">
    <property type="nucleotide sequence ID" value="NZ_CP034235.1"/>
</dbReference>
<keyword evidence="2" id="KW-1185">Reference proteome</keyword>
<evidence type="ECO:0000313" key="2">
    <source>
        <dbReference type="Proteomes" id="UP000426246"/>
    </source>
</evidence>
<dbReference type="InterPro" id="IPR018691">
    <property type="entry name" value="DUF2188"/>
</dbReference>
<dbReference type="Pfam" id="PF09954">
    <property type="entry name" value="DUF2188"/>
    <property type="match status" value="1"/>
</dbReference>
<gene>
    <name evidence="1" type="ORF">EHS13_34565</name>
</gene>
<protein>
    <submittedName>
        <fullName evidence="1">DUF2188 domain-containing protein</fullName>
    </submittedName>
</protein>
<dbReference type="OrthoDB" id="8858565at2"/>
<dbReference type="EMBL" id="CP034235">
    <property type="protein sequence ID" value="QGQ99627.1"/>
    <property type="molecule type" value="Genomic_DNA"/>
</dbReference>
<accession>A0A6B8RUJ7</accession>
<proteinExistence type="predicted"/>